<keyword evidence="23" id="KW-0808">Transferase</keyword>
<dbReference type="PANTHER" id="PTHR42743:SF11">
    <property type="entry name" value="AMINODEOXYCHORISMATE LYASE"/>
    <property type="match status" value="1"/>
</dbReference>
<dbReference type="GO" id="GO:0046656">
    <property type="term" value="P:folic acid biosynthetic process"/>
    <property type="evidence" value="ECO:0007669"/>
    <property type="project" value="UniProtKB-KW"/>
</dbReference>
<dbReference type="FunFam" id="3.20.10.10:FF:000002">
    <property type="entry name" value="D-alanine aminotransferase"/>
    <property type="match status" value="1"/>
</dbReference>
<evidence type="ECO:0000256" key="22">
    <source>
        <dbReference type="RuleBase" id="RU004516"/>
    </source>
</evidence>
<evidence type="ECO:0000313" key="23">
    <source>
        <dbReference type="EMBL" id="ABS77289.2"/>
    </source>
</evidence>
<evidence type="ECO:0000256" key="6">
    <source>
        <dbReference type="ARBA" id="ARBA00009320"/>
    </source>
</evidence>
<dbReference type="GO" id="GO:0009098">
    <property type="term" value="P:L-leucine biosynthetic process"/>
    <property type="evidence" value="ECO:0007669"/>
    <property type="project" value="TreeGrafter"/>
</dbReference>
<evidence type="ECO:0000256" key="20">
    <source>
        <dbReference type="ARBA" id="ARBA00080135"/>
    </source>
</evidence>
<evidence type="ECO:0000256" key="13">
    <source>
        <dbReference type="ARBA" id="ARBA00035676"/>
    </source>
</evidence>
<comment type="pathway">
    <text evidence="4">Amino-acid biosynthesis; L-valine biosynthesis; L-valine from pyruvate: step 4/4.</text>
</comment>
<dbReference type="EC" id="4.1.3.38" evidence="13"/>
<keyword evidence="11" id="KW-0456">Lyase</keyword>
<evidence type="ECO:0000256" key="16">
    <source>
        <dbReference type="ARBA" id="ARBA00049229"/>
    </source>
</evidence>
<comment type="catalytic activity">
    <reaction evidence="16">
        <text>L-leucine + 2-oxoglutarate = 4-methyl-2-oxopentanoate + L-glutamate</text>
        <dbReference type="Rhea" id="RHEA:18321"/>
        <dbReference type="ChEBI" id="CHEBI:16810"/>
        <dbReference type="ChEBI" id="CHEBI:17865"/>
        <dbReference type="ChEBI" id="CHEBI:29985"/>
        <dbReference type="ChEBI" id="CHEBI:57427"/>
        <dbReference type="EC" id="2.6.1.42"/>
    </reaction>
</comment>
<dbReference type="Proteomes" id="UP000008555">
    <property type="component" value="Chromosome"/>
</dbReference>
<evidence type="ECO:0000256" key="9">
    <source>
        <dbReference type="ARBA" id="ARBA00022898"/>
    </source>
</evidence>
<dbReference type="Gene3D" id="3.20.10.10">
    <property type="entry name" value="D-amino Acid Aminotransferase, subunit A, domain 2"/>
    <property type="match status" value="1"/>
</dbReference>
<dbReference type="GO" id="GO:0005829">
    <property type="term" value="C:cytosol"/>
    <property type="evidence" value="ECO:0007669"/>
    <property type="project" value="TreeGrafter"/>
</dbReference>
<evidence type="ECO:0000256" key="12">
    <source>
        <dbReference type="ARBA" id="ARBA00035633"/>
    </source>
</evidence>
<comment type="function">
    <text evidence="2">Acts on leucine, isoleucine and valine.</text>
</comment>
<evidence type="ECO:0000256" key="4">
    <source>
        <dbReference type="ARBA" id="ARBA00004931"/>
    </source>
</evidence>
<dbReference type="InterPro" id="IPR001544">
    <property type="entry name" value="Aminotrans_IV"/>
</dbReference>
<dbReference type="KEGG" id="cbd:CBUD_1654"/>
<evidence type="ECO:0000256" key="14">
    <source>
        <dbReference type="ARBA" id="ARBA00048212"/>
    </source>
</evidence>
<evidence type="ECO:0000256" key="11">
    <source>
        <dbReference type="ARBA" id="ARBA00023239"/>
    </source>
</evidence>
<dbReference type="EC" id="2.6.1.42" evidence="8"/>
<protein>
    <recommendedName>
        <fullName evidence="19">Aminodeoxychorismate lyase</fullName>
        <ecNumber evidence="8">2.6.1.42</ecNumber>
        <ecNumber evidence="13">4.1.3.38</ecNumber>
    </recommendedName>
    <alternativeName>
        <fullName evidence="20">4-amino-4-deoxychorismate lyase</fullName>
    </alternativeName>
</protein>
<reference evidence="23 24" key="1">
    <citation type="journal article" date="2009" name="Infect. Immun.">
        <title>Comparative genomics reveal extensive transposon-mediated genomic plasticity and diversity among potential effector proteins within the genus Coxiella.</title>
        <authorList>
            <person name="Beare P.A."/>
            <person name="Unsworth N."/>
            <person name="Andoh M."/>
            <person name="Voth D.E."/>
            <person name="Omsland A."/>
            <person name="Gilk S.D."/>
            <person name="Williams K.P."/>
            <person name="Sobral B.W."/>
            <person name="Kupko J.J.III."/>
            <person name="Porcella S.F."/>
            <person name="Samuel J.E."/>
            <person name="Heinzen R.A."/>
        </authorList>
    </citation>
    <scope>NUCLEOTIDE SEQUENCE [LARGE SCALE GENOMIC DNA]</scope>
    <source>
        <strain evidence="23 24">Dugway 5J108-111</strain>
    </source>
</reference>
<comment type="pathway">
    <text evidence="12">Cofactor biosynthesis; tetrahydrofolate biosynthesis; 4-aminobenzoate from chorismate: step 2/2.</text>
</comment>
<evidence type="ECO:0000256" key="3">
    <source>
        <dbReference type="ARBA" id="ARBA00004824"/>
    </source>
</evidence>
<dbReference type="GO" id="GO:0009099">
    <property type="term" value="P:L-valine biosynthetic process"/>
    <property type="evidence" value="ECO:0007669"/>
    <property type="project" value="TreeGrafter"/>
</dbReference>
<dbReference type="GO" id="GO:0006532">
    <property type="term" value="P:aspartate biosynthetic process"/>
    <property type="evidence" value="ECO:0007669"/>
    <property type="project" value="TreeGrafter"/>
</dbReference>
<comment type="similarity">
    <text evidence="6 21">Belongs to the class-IV pyridoxal-phosphate-dependent aminotransferase family.</text>
</comment>
<evidence type="ECO:0000256" key="8">
    <source>
        <dbReference type="ARBA" id="ARBA00013053"/>
    </source>
</evidence>
<evidence type="ECO:0000313" key="24">
    <source>
        <dbReference type="Proteomes" id="UP000008555"/>
    </source>
</evidence>
<comment type="pathway">
    <text evidence="3">Amino-acid biosynthesis; L-isoleucine biosynthesis; L-isoleucine from 2-oxobutanoate: step 4/4.</text>
</comment>
<comment type="function">
    <text evidence="18">Involved in the biosynthesis of p-aminobenzoate (PABA), a precursor of tetrahydrofolate. Converts 4-amino-4-deoxychorismate into 4-aminobenzoate (PABA) and pyruvate.</text>
</comment>
<dbReference type="AlphaFoldDB" id="A9KEH2"/>
<dbReference type="PANTHER" id="PTHR42743">
    <property type="entry name" value="AMINO-ACID AMINOTRANSFERASE"/>
    <property type="match status" value="1"/>
</dbReference>
<comment type="cofactor">
    <cofactor evidence="1 22">
        <name>pyridoxal 5'-phosphate</name>
        <dbReference type="ChEBI" id="CHEBI:597326"/>
    </cofactor>
</comment>
<keyword evidence="10" id="KW-0289">Folate biosynthesis</keyword>
<dbReference type="InterPro" id="IPR043131">
    <property type="entry name" value="BCAT-like_N"/>
</dbReference>
<dbReference type="Pfam" id="PF01063">
    <property type="entry name" value="Aminotran_4"/>
    <property type="match status" value="1"/>
</dbReference>
<evidence type="ECO:0000256" key="5">
    <source>
        <dbReference type="ARBA" id="ARBA00005072"/>
    </source>
</evidence>
<dbReference type="GO" id="GO:0052656">
    <property type="term" value="F:L-isoleucine-2-oxoglutarate transaminase activity"/>
    <property type="evidence" value="ECO:0007669"/>
    <property type="project" value="RHEA"/>
</dbReference>
<accession>A9KEH2</accession>
<dbReference type="GO" id="GO:0030170">
    <property type="term" value="F:pyridoxal phosphate binding"/>
    <property type="evidence" value="ECO:0007669"/>
    <property type="project" value="InterPro"/>
</dbReference>
<dbReference type="InterPro" id="IPR043132">
    <property type="entry name" value="BCAT-like_C"/>
</dbReference>
<comment type="catalytic activity">
    <reaction evidence="14">
        <text>L-valine + 2-oxoglutarate = 3-methyl-2-oxobutanoate + L-glutamate</text>
        <dbReference type="Rhea" id="RHEA:24813"/>
        <dbReference type="ChEBI" id="CHEBI:11851"/>
        <dbReference type="ChEBI" id="CHEBI:16810"/>
        <dbReference type="ChEBI" id="CHEBI:29985"/>
        <dbReference type="ChEBI" id="CHEBI:57762"/>
        <dbReference type="EC" id="2.6.1.42"/>
    </reaction>
</comment>
<evidence type="ECO:0000256" key="17">
    <source>
        <dbReference type="ARBA" id="ARBA00049529"/>
    </source>
</evidence>
<evidence type="ECO:0000256" key="10">
    <source>
        <dbReference type="ARBA" id="ARBA00022909"/>
    </source>
</evidence>
<proteinExistence type="inferred from homology"/>
<dbReference type="GO" id="GO:0052655">
    <property type="term" value="F:L-valine-2-oxoglutarate transaminase activity"/>
    <property type="evidence" value="ECO:0007669"/>
    <property type="project" value="RHEA"/>
</dbReference>
<dbReference type="InterPro" id="IPR017824">
    <property type="entry name" value="Aminodeoxychorismate_lyase_IV"/>
</dbReference>
<dbReference type="GO" id="GO:0052654">
    <property type="term" value="F:L-leucine-2-oxoglutarate transaminase activity"/>
    <property type="evidence" value="ECO:0007669"/>
    <property type="project" value="RHEA"/>
</dbReference>
<organism evidence="23 24">
    <name type="scientific">Coxiella burnetii (strain Dugway 5J108-111)</name>
    <dbReference type="NCBI Taxonomy" id="434922"/>
    <lineage>
        <taxon>Bacteria</taxon>
        <taxon>Pseudomonadati</taxon>
        <taxon>Pseudomonadota</taxon>
        <taxon>Gammaproteobacteria</taxon>
        <taxon>Legionellales</taxon>
        <taxon>Coxiellaceae</taxon>
        <taxon>Coxiella</taxon>
    </lineage>
</organism>
<name>A9KEH2_COXBN</name>
<dbReference type="InterPro" id="IPR018300">
    <property type="entry name" value="Aminotrans_IV_CS"/>
</dbReference>
<dbReference type="PROSITE" id="PS00770">
    <property type="entry name" value="AA_TRANSFER_CLASS_4"/>
    <property type="match status" value="1"/>
</dbReference>
<dbReference type="InterPro" id="IPR050571">
    <property type="entry name" value="Class-IV_PLP-Dep_Aminotrnsfr"/>
</dbReference>
<dbReference type="InterPro" id="IPR036038">
    <property type="entry name" value="Aminotransferase-like"/>
</dbReference>
<evidence type="ECO:0000256" key="15">
    <source>
        <dbReference type="ARBA" id="ARBA00048798"/>
    </source>
</evidence>
<comment type="pathway">
    <text evidence="5">Amino-acid biosynthesis; L-leucine biosynthesis; L-leucine from 3-methyl-2-oxobutanoate: step 4/4.</text>
</comment>
<evidence type="ECO:0000256" key="7">
    <source>
        <dbReference type="ARBA" id="ARBA00011738"/>
    </source>
</evidence>
<evidence type="ECO:0000256" key="18">
    <source>
        <dbReference type="ARBA" id="ARBA00054027"/>
    </source>
</evidence>
<dbReference type="Gene3D" id="3.30.470.10">
    <property type="match status" value="1"/>
</dbReference>
<comment type="catalytic activity">
    <reaction evidence="15">
        <text>L-isoleucine + 2-oxoglutarate = (S)-3-methyl-2-oxopentanoate + L-glutamate</text>
        <dbReference type="Rhea" id="RHEA:24801"/>
        <dbReference type="ChEBI" id="CHEBI:16810"/>
        <dbReference type="ChEBI" id="CHEBI:29985"/>
        <dbReference type="ChEBI" id="CHEBI:35146"/>
        <dbReference type="ChEBI" id="CHEBI:58045"/>
        <dbReference type="EC" id="2.6.1.42"/>
    </reaction>
</comment>
<gene>
    <name evidence="23" type="ordered locus">CBUD_1654</name>
</gene>
<dbReference type="CDD" id="cd01559">
    <property type="entry name" value="ADCL_like"/>
    <property type="match status" value="1"/>
</dbReference>
<evidence type="ECO:0000256" key="21">
    <source>
        <dbReference type="RuleBase" id="RU004106"/>
    </source>
</evidence>
<sequence length="287" mass="32437">MRLIKPMKIIFNKKILSADTPIIYSNDRGFLFGDGLFETIKAEKNELLFFAEHYNRLATSAKKLFIPLNFSLLELKTQCESLLEINKLDEAAVRITLTRGSSERGIAIESAVSPNLLITTIPYKKQADIYPTLCITAIRRNEYSPLSQLKTLNFLEPILTRQQAIKNGSAEGVMLNTKGAVTETSVGNLFAVIHQKIFTPKIEDGLLPGIVRQIVIDIATKTDIPIKEKTLSPEDLLEADEIFHTNSLIEIQSFAKINERPLATGEQALLTRKILETYEWYKNKRKK</sequence>
<comment type="subunit">
    <text evidence="7">Homodimer.</text>
</comment>
<dbReference type="HOGENOM" id="CLU_020844_2_0_6"/>
<keyword evidence="23" id="KW-0032">Aminotransferase</keyword>
<evidence type="ECO:0000256" key="1">
    <source>
        <dbReference type="ARBA" id="ARBA00001933"/>
    </source>
</evidence>
<evidence type="ECO:0000256" key="2">
    <source>
        <dbReference type="ARBA" id="ARBA00003109"/>
    </source>
</evidence>
<evidence type="ECO:0000256" key="19">
    <source>
        <dbReference type="ARBA" id="ARBA00069174"/>
    </source>
</evidence>
<dbReference type="GO" id="GO:0008696">
    <property type="term" value="F:4-amino-4-deoxychorismate lyase activity"/>
    <property type="evidence" value="ECO:0007669"/>
    <property type="project" value="UniProtKB-EC"/>
</dbReference>
<dbReference type="SUPFAM" id="SSF56752">
    <property type="entry name" value="D-aminoacid aminotransferase-like PLP-dependent enzymes"/>
    <property type="match status" value="1"/>
</dbReference>
<comment type="catalytic activity">
    <reaction evidence="17">
        <text>4-amino-4-deoxychorismate = 4-aminobenzoate + pyruvate + H(+)</text>
        <dbReference type="Rhea" id="RHEA:16201"/>
        <dbReference type="ChEBI" id="CHEBI:15361"/>
        <dbReference type="ChEBI" id="CHEBI:15378"/>
        <dbReference type="ChEBI" id="CHEBI:17836"/>
        <dbReference type="ChEBI" id="CHEBI:58406"/>
        <dbReference type="EC" id="4.1.3.38"/>
    </reaction>
</comment>
<keyword evidence="9 22" id="KW-0663">Pyridoxal phosphate</keyword>
<dbReference type="EMBL" id="CP000733">
    <property type="protein sequence ID" value="ABS77289.2"/>
    <property type="molecule type" value="Genomic_DNA"/>
</dbReference>